<gene>
    <name evidence="7" type="ORF">Vbra_14837</name>
</gene>
<dbReference type="AlphaFoldDB" id="A0A0G4FB77"/>
<dbReference type="InterPro" id="IPR019438">
    <property type="entry name" value="Q_salvage"/>
</dbReference>
<organism evidence="7 8">
    <name type="scientific">Vitrella brassicaformis (strain CCMP3155)</name>
    <dbReference type="NCBI Taxonomy" id="1169540"/>
    <lineage>
        <taxon>Eukaryota</taxon>
        <taxon>Sar</taxon>
        <taxon>Alveolata</taxon>
        <taxon>Colpodellida</taxon>
        <taxon>Vitrellaceae</taxon>
        <taxon>Vitrella</taxon>
    </lineage>
</organism>
<evidence type="ECO:0000256" key="3">
    <source>
        <dbReference type="ARBA" id="ARBA00035306"/>
    </source>
</evidence>
<dbReference type="OrthoDB" id="442948at2759"/>
<dbReference type="Proteomes" id="UP000041254">
    <property type="component" value="Unassembled WGS sequence"/>
</dbReference>
<comment type="function">
    <text evidence="6">Catalyzes the hydrolysis of queuosine 5'-phosphate, releasing the nucleobase queuine (q). Is required for salvage of queuine from exogenous queuosine (Q) that is imported and then converted to queuosine 5'-phosphate intracellularly.</text>
</comment>
<evidence type="ECO:0000313" key="7">
    <source>
        <dbReference type="EMBL" id="CEM09888.1"/>
    </source>
</evidence>
<keyword evidence="8" id="KW-1185">Reference proteome</keyword>
<evidence type="ECO:0000256" key="5">
    <source>
        <dbReference type="ARBA" id="ARBA00048204"/>
    </source>
</evidence>
<accession>A0A0G4FB77</accession>
<name>A0A0G4FB77_VITBC</name>
<protein>
    <recommendedName>
        <fullName evidence="3 6">Queuosine 5'-phosphate N-glycosylase/hydrolase</fullName>
        <ecNumber evidence="6">3.2.2.-</ecNumber>
    </recommendedName>
    <alternativeName>
        <fullName evidence="4 6">Queuosine-nucleotide N-glycosylase/hydrolase</fullName>
    </alternativeName>
</protein>
<evidence type="ECO:0000256" key="2">
    <source>
        <dbReference type="ARBA" id="ARBA00035119"/>
    </source>
</evidence>
<dbReference type="EC" id="3.2.2.-" evidence="6"/>
<dbReference type="PANTHER" id="PTHR21314">
    <property type="entry name" value="QUEUOSINE 5'-PHOSPHATE N-GLYCOSYLASE_HYDROLASE-RELATED"/>
    <property type="match status" value="1"/>
</dbReference>
<dbReference type="PANTHER" id="PTHR21314:SF0">
    <property type="entry name" value="QUEUOSINE 5'-PHOSPHATE N-GLYCOSYLASE_HYDROLASE"/>
    <property type="match status" value="1"/>
</dbReference>
<sequence length="355" mass="40069">MTSVYECARWVVDNAAEVRINTSKLQEFVERHADTKPIGSSAAAGGDADAPQAFLGWRECPFHFVESHPGELQALYVLVLDALNFCFWPTDPTHTHTTHGNANNNNSFEYEHLARGLRRVATERPHDLTPHRLASITEAQLSEWLGVGVGERGMLYLCLMDERVRLVRQLGTALLEGFGGSAVNMVRRADRSAVELVRLITAHLPGFRDEAVYRGHQVVFYKRAQILVADLWGAFGTAECDGLCDFHDIDQLTLFADYRVPQLFRELGVLEYSDDLDQCIASRSPIHPDSPREVEIRAAAIVACRMVRDGLNGGTSRGGKSHKWMDIQVDWLLWQLGERMRDTMRPHHRTLTVFY</sequence>
<proteinExistence type="inferred from homology"/>
<evidence type="ECO:0000313" key="8">
    <source>
        <dbReference type="Proteomes" id="UP000041254"/>
    </source>
</evidence>
<evidence type="ECO:0000256" key="6">
    <source>
        <dbReference type="RuleBase" id="RU365002"/>
    </source>
</evidence>
<dbReference type="GO" id="GO:0006400">
    <property type="term" value="P:tRNA modification"/>
    <property type="evidence" value="ECO:0007669"/>
    <property type="project" value="TreeGrafter"/>
</dbReference>
<evidence type="ECO:0000256" key="4">
    <source>
        <dbReference type="ARBA" id="ARBA00035393"/>
    </source>
</evidence>
<dbReference type="InParanoid" id="A0A0G4FB77"/>
<comment type="catalytic activity">
    <reaction evidence="5 6">
        <text>queuosine 5'-phosphate + H2O = queuine + D-ribose 5-phosphate</text>
        <dbReference type="Rhea" id="RHEA:75387"/>
        <dbReference type="ChEBI" id="CHEBI:15377"/>
        <dbReference type="ChEBI" id="CHEBI:17433"/>
        <dbReference type="ChEBI" id="CHEBI:78346"/>
        <dbReference type="ChEBI" id="CHEBI:194371"/>
    </reaction>
    <physiologicalReaction direction="left-to-right" evidence="5 6">
        <dbReference type="Rhea" id="RHEA:75388"/>
    </physiologicalReaction>
</comment>
<dbReference type="VEuPathDB" id="CryptoDB:Vbra_14837"/>
<dbReference type="OMA" id="FSFWSEE"/>
<dbReference type="EMBL" id="CDMY01000396">
    <property type="protein sequence ID" value="CEM09888.1"/>
    <property type="molecule type" value="Genomic_DNA"/>
</dbReference>
<evidence type="ECO:0000256" key="1">
    <source>
        <dbReference type="ARBA" id="ARBA00022801"/>
    </source>
</evidence>
<dbReference type="GO" id="GO:0016787">
    <property type="term" value="F:hydrolase activity"/>
    <property type="evidence" value="ECO:0007669"/>
    <property type="project" value="UniProtKB-KW"/>
</dbReference>
<keyword evidence="1 6" id="KW-0378">Hydrolase</keyword>
<comment type="similarity">
    <text evidence="2 6">Belongs to the QNG1 protein family.</text>
</comment>
<reference evidence="7 8" key="1">
    <citation type="submission" date="2014-11" db="EMBL/GenBank/DDBJ databases">
        <authorList>
            <person name="Zhu J."/>
            <person name="Qi W."/>
            <person name="Song R."/>
        </authorList>
    </citation>
    <scope>NUCLEOTIDE SEQUENCE [LARGE SCALE GENOMIC DNA]</scope>
</reference>
<dbReference type="Pfam" id="PF10343">
    <property type="entry name" value="Q_salvage"/>
    <property type="match status" value="1"/>
</dbReference>